<keyword evidence="8" id="KW-1185">Reference proteome</keyword>
<feature type="compositionally biased region" description="Low complexity" evidence="5">
    <location>
        <begin position="24"/>
        <end position="37"/>
    </location>
</feature>
<dbReference type="GO" id="GO:0009507">
    <property type="term" value="C:chloroplast"/>
    <property type="evidence" value="ECO:0007669"/>
    <property type="project" value="TreeGrafter"/>
</dbReference>
<proteinExistence type="predicted"/>
<comment type="subcellular location">
    <subcellularLocation>
        <location evidence="1">Membrane</location>
        <topology evidence="1">Multi-pass membrane protein</topology>
    </subcellularLocation>
</comment>
<name>A0A250X4V2_9CHLO</name>
<dbReference type="PANTHER" id="PTHR33514">
    <property type="entry name" value="PROTEIN ABCI12, CHLOROPLASTIC"/>
    <property type="match status" value="1"/>
</dbReference>
<comment type="caution">
    <text evidence="7">The sequence shown here is derived from an EMBL/GenBank/DDBJ whole genome shotgun (WGS) entry which is preliminary data.</text>
</comment>
<protein>
    <submittedName>
        <fullName evidence="7">Uncharacterized protein</fullName>
    </submittedName>
</protein>
<reference evidence="7 8" key="1">
    <citation type="submission" date="2017-08" db="EMBL/GenBank/DDBJ databases">
        <title>Acidophilic green algal genome provides insights into adaptation to an acidic environment.</title>
        <authorList>
            <person name="Hirooka S."/>
            <person name="Hirose Y."/>
            <person name="Kanesaki Y."/>
            <person name="Higuchi S."/>
            <person name="Fujiwara T."/>
            <person name="Onuma R."/>
            <person name="Era A."/>
            <person name="Ohbayashi R."/>
            <person name="Uzuka A."/>
            <person name="Nozaki H."/>
            <person name="Yoshikawa H."/>
            <person name="Miyagishima S.Y."/>
        </authorList>
    </citation>
    <scope>NUCLEOTIDE SEQUENCE [LARGE SCALE GENOMIC DNA]</scope>
    <source>
        <strain evidence="7 8">NIES-2499</strain>
    </source>
</reference>
<gene>
    <name evidence="7" type="ORF">CEUSTIGMA_g5559.t1</name>
</gene>
<evidence type="ECO:0000313" key="7">
    <source>
        <dbReference type="EMBL" id="GAX78117.1"/>
    </source>
</evidence>
<dbReference type="PANTHER" id="PTHR33514:SF13">
    <property type="entry name" value="PROTEIN ABCI12, CHLOROPLASTIC"/>
    <property type="match status" value="1"/>
</dbReference>
<evidence type="ECO:0000256" key="3">
    <source>
        <dbReference type="ARBA" id="ARBA00022989"/>
    </source>
</evidence>
<evidence type="ECO:0000256" key="6">
    <source>
        <dbReference type="SAM" id="Phobius"/>
    </source>
</evidence>
<evidence type="ECO:0000256" key="2">
    <source>
        <dbReference type="ARBA" id="ARBA00022692"/>
    </source>
</evidence>
<evidence type="ECO:0000256" key="1">
    <source>
        <dbReference type="ARBA" id="ARBA00004141"/>
    </source>
</evidence>
<dbReference type="AlphaFoldDB" id="A0A250X4V2"/>
<keyword evidence="2 6" id="KW-0812">Transmembrane</keyword>
<keyword evidence="4 6" id="KW-0472">Membrane</keyword>
<dbReference type="GO" id="GO:0005886">
    <property type="term" value="C:plasma membrane"/>
    <property type="evidence" value="ECO:0007669"/>
    <property type="project" value="UniProtKB-ARBA"/>
</dbReference>
<evidence type="ECO:0000313" key="8">
    <source>
        <dbReference type="Proteomes" id="UP000232323"/>
    </source>
</evidence>
<dbReference type="Pfam" id="PF02361">
    <property type="entry name" value="CbiQ"/>
    <property type="match status" value="1"/>
</dbReference>
<dbReference type="OrthoDB" id="2019294at2759"/>
<dbReference type="EMBL" id="BEGY01000029">
    <property type="protein sequence ID" value="GAX78117.1"/>
    <property type="molecule type" value="Genomic_DNA"/>
</dbReference>
<evidence type="ECO:0000256" key="5">
    <source>
        <dbReference type="SAM" id="MobiDB-lite"/>
    </source>
</evidence>
<sequence length="354" mass="39065">MLVQHAQRCDRVGLLYKPPSIASSSNISLRSSSKSFSTGPISGDKEEKTPVQQRILNGILGISNVPYSSYVPSPETFLHRVDARVKQLWLVAVYFMVARSSPVVRVCIAGAVALASVAVLPPRLWRSQLTRLGILCSVLMMMTALFSDGLPPVLQPRDPPPLIYSEPGLPPLQPTGYNYVVLHVWFITITQRSINLALTVGALTFTALQSASLCLVTTPGEEMAEGLRWWLSPLKSLGVPVQEIALTLLLSLRFMSLVFEEVRNLCLGLASRGVDWAAHGNGGSLQLLGRLSARLFGNLFHRSENIAQAMVARGFTGPADHSMYMTRINRPSWVANLLTIMLLFFFLFISQRYR</sequence>
<dbReference type="InterPro" id="IPR003339">
    <property type="entry name" value="ABC/ECF_trnsptr_transmembrane"/>
</dbReference>
<feature type="transmembrane region" description="Helical" evidence="6">
    <location>
        <begin position="103"/>
        <end position="120"/>
    </location>
</feature>
<organism evidence="7 8">
    <name type="scientific">Chlamydomonas eustigma</name>
    <dbReference type="NCBI Taxonomy" id="1157962"/>
    <lineage>
        <taxon>Eukaryota</taxon>
        <taxon>Viridiplantae</taxon>
        <taxon>Chlorophyta</taxon>
        <taxon>core chlorophytes</taxon>
        <taxon>Chlorophyceae</taxon>
        <taxon>CS clade</taxon>
        <taxon>Chlamydomonadales</taxon>
        <taxon>Chlamydomonadaceae</taxon>
        <taxon>Chlamydomonas</taxon>
    </lineage>
</organism>
<dbReference type="CDD" id="cd16914">
    <property type="entry name" value="EcfT"/>
    <property type="match status" value="1"/>
</dbReference>
<feature type="region of interest" description="Disordered" evidence="5">
    <location>
        <begin position="24"/>
        <end position="48"/>
    </location>
</feature>
<feature type="transmembrane region" description="Helical" evidence="6">
    <location>
        <begin position="333"/>
        <end position="353"/>
    </location>
</feature>
<dbReference type="STRING" id="1157962.A0A250X4V2"/>
<evidence type="ECO:0000256" key="4">
    <source>
        <dbReference type="ARBA" id="ARBA00023136"/>
    </source>
</evidence>
<accession>A0A250X4V2</accession>
<dbReference type="Proteomes" id="UP000232323">
    <property type="component" value="Unassembled WGS sequence"/>
</dbReference>
<keyword evidence="3 6" id="KW-1133">Transmembrane helix</keyword>